<evidence type="ECO:0000256" key="9">
    <source>
        <dbReference type="ARBA" id="ARBA00023002"/>
    </source>
</evidence>
<dbReference type="PRINTS" id="PR00385">
    <property type="entry name" value="P450"/>
</dbReference>
<dbReference type="EC" id="1.14.14.16" evidence="14"/>
<keyword evidence="8" id="KW-0492">Microsome</keyword>
<accession>A0A6P8IAL8</accession>
<evidence type="ECO:0000256" key="20">
    <source>
        <dbReference type="ARBA" id="ARBA00044342"/>
    </source>
</evidence>
<dbReference type="CDD" id="cd11027">
    <property type="entry name" value="CYP17A1-like"/>
    <property type="match status" value="1"/>
</dbReference>
<dbReference type="AlphaFoldDB" id="A0A6P8IAL8"/>
<evidence type="ECO:0000256" key="8">
    <source>
        <dbReference type="ARBA" id="ARBA00022848"/>
    </source>
</evidence>
<evidence type="ECO:0000256" key="3">
    <source>
        <dbReference type="ARBA" id="ARBA00004586"/>
    </source>
</evidence>
<evidence type="ECO:0000313" key="23">
    <source>
        <dbReference type="Proteomes" id="UP000515163"/>
    </source>
</evidence>
<evidence type="ECO:0000256" key="16">
    <source>
        <dbReference type="ARBA" id="ARBA00044217"/>
    </source>
</evidence>
<dbReference type="FunCoup" id="A0A6P8IAL8">
    <property type="interactions" value="758"/>
</dbReference>
<dbReference type="OrthoDB" id="1418422at2759"/>
<dbReference type="PROSITE" id="PS00086">
    <property type="entry name" value="CYTOCHROME_P450"/>
    <property type="match status" value="1"/>
</dbReference>
<protein>
    <recommendedName>
        <fullName evidence="15">Steroid 21-hydroxylase</fullName>
        <ecNumber evidence="14">1.14.14.16</ecNumber>
    </recommendedName>
    <alternativeName>
        <fullName evidence="19">21-OHase</fullName>
    </alternativeName>
    <alternativeName>
        <fullName evidence="16">Cytochrome P-450c21</fullName>
    </alternativeName>
    <alternativeName>
        <fullName evidence="20">Cytochrome P450 21</fullName>
    </alternativeName>
    <alternativeName>
        <fullName evidence="18">Cytochrome P450 XXI</fullName>
    </alternativeName>
    <alternativeName>
        <fullName evidence="17">Cytochrome P450-C21</fullName>
    </alternativeName>
</protein>
<evidence type="ECO:0000256" key="5">
    <source>
        <dbReference type="ARBA" id="ARBA00022617"/>
    </source>
</evidence>
<dbReference type="PANTHER" id="PTHR24289:SF1">
    <property type="entry name" value="STEROID 17-ALPHA-HYDROXYLASE_17,20 LYASE"/>
    <property type="match status" value="1"/>
</dbReference>
<evidence type="ECO:0000256" key="12">
    <source>
        <dbReference type="ARBA" id="ARBA00023121"/>
    </source>
</evidence>
<sequence>MIIELALFAVTVFFIYHFFFEFRGNNLPPGPAPWPIIGNANLLSQEMHLSLTKVGEQYGKIYRIYLGHKLMIVLSGDAIKEALVRQPKDFAGRVEPPFIVKRGPGLPLMDYGAKWKLYRKLGHSAIKIYGEGRLQEVISKEVDELCKRLEAEVGKPLDIAIQFNMAVTNVICTKLLGQRYEIDDPEFLKIYNINDQITRVKFIGASFQKLFPFLKFFLPQDEQTKLLEKMANERFEFLSQKFVEHKKKFDGETIRDYIDALLYTKQQAETEDHANQKYLDDDTIVTAGITSLFTAGSETTSTTLGWAIAYLLHNPDIQERLYKEIHDVIGSDEFPNLNQKKMLPTLEAFTAETQRKANLVPLAIPHKTTDDTVLEGYNIPKDTTVMANLWSLHHDPTIWQDPFKFNIDRFLDEEGNFKSPVGGTFLPFGAGPRVCLGEVLARSELFLFLCRLLQQFKFETPQGCELPSLEGHAAAVLHPKPYLVCVKKR</sequence>
<evidence type="ECO:0000313" key="24">
    <source>
        <dbReference type="RefSeq" id="XP_031565203.1"/>
    </source>
</evidence>
<evidence type="ECO:0000256" key="22">
    <source>
        <dbReference type="RuleBase" id="RU000461"/>
    </source>
</evidence>
<dbReference type="InterPro" id="IPR001128">
    <property type="entry name" value="Cyt_P450"/>
</dbReference>
<dbReference type="Proteomes" id="UP000515163">
    <property type="component" value="Unplaced"/>
</dbReference>
<proteinExistence type="inferred from homology"/>
<keyword evidence="6 21" id="KW-0479">Metal-binding</keyword>
<evidence type="ECO:0000256" key="18">
    <source>
        <dbReference type="ARBA" id="ARBA00044282"/>
    </source>
</evidence>
<evidence type="ECO:0000256" key="6">
    <source>
        <dbReference type="ARBA" id="ARBA00022723"/>
    </source>
</evidence>
<comment type="cofactor">
    <cofactor evidence="21">
        <name>heme</name>
        <dbReference type="ChEBI" id="CHEBI:30413"/>
    </cofactor>
</comment>
<keyword evidence="7" id="KW-0256">Endoplasmic reticulum</keyword>
<dbReference type="RefSeq" id="XP_031565203.1">
    <property type="nucleotide sequence ID" value="XM_031709343.1"/>
</dbReference>
<keyword evidence="9 22" id="KW-0560">Oxidoreductase</keyword>
<dbReference type="GO" id="GO:0008610">
    <property type="term" value="P:lipid biosynthetic process"/>
    <property type="evidence" value="ECO:0007669"/>
    <property type="project" value="UniProtKB-ARBA"/>
</dbReference>
<dbReference type="FunFam" id="1.10.630.10:FF:000049">
    <property type="entry name" value="steroid 21-hydroxylase isoform X1"/>
    <property type="match status" value="1"/>
</dbReference>
<dbReference type="InParanoid" id="A0A6P8IAL8"/>
<name>A0A6P8IAL8_ACTTE</name>
<evidence type="ECO:0000256" key="15">
    <source>
        <dbReference type="ARBA" id="ARBA00044116"/>
    </source>
</evidence>
<dbReference type="PANTHER" id="PTHR24289">
    <property type="entry name" value="STEROID 17-ALPHA-HYDROXYLASE/17,20 LYASE"/>
    <property type="match status" value="1"/>
</dbReference>
<keyword evidence="10 21" id="KW-0408">Iron</keyword>
<dbReference type="GO" id="GO:0042446">
    <property type="term" value="P:hormone biosynthetic process"/>
    <property type="evidence" value="ECO:0007669"/>
    <property type="project" value="TreeGrafter"/>
</dbReference>
<dbReference type="SUPFAM" id="SSF48264">
    <property type="entry name" value="Cytochrome P450"/>
    <property type="match status" value="1"/>
</dbReference>
<evidence type="ECO:0000256" key="13">
    <source>
        <dbReference type="ARBA" id="ARBA00023136"/>
    </source>
</evidence>
<feature type="binding site" description="axial binding residue" evidence="21">
    <location>
        <position position="435"/>
    </location>
    <ligand>
        <name>heme</name>
        <dbReference type="ChEBI" id="CHEBI:30413"/>
    </ligand>
    <ligandPart>
        <name>Fe</name>
        <dbReference type="ChEBI" id="CHEBI:18248"/>
    </ligandPart>
</feature>
<dbReference type="PRINTS" id="PR00463">
    <property type="entry name" value="EP450I"/>
</dbReference>
<keyword evidence="12" id="KW-0446">Lipid-binding</keyword>
<keyword evidence="13" id="KW-0472">Membrane</keyword>
<keyword evidence="5 21" id="KW-0349">Heme</keyword>
<dbReference type="GO" id="GO:0020037">
    <property type="term" value="F:heme binding"/>
    <property type="evidence" value="ECO:0007669"/>
    <property type="project" value="InterPro"/>
</dbReference>
<evidence type="ECO:0000256" key="7">
    <source>
        <dbReference type="ARBA" id="ARBA00022824"/>
    </source>
</evidence>
<reference evidence="24" key="1">
    <citation type="submission" date="2025-08" db="UniProtKB">
        <authorList>
            <consortium name="RefSeq"/>
        </authorList>
    </citation>
    <scope>IDENTIFICATION</scope>
    <source>
        <tissue evidence="24">Tentacle</tissue>
    </source>
</reference>
<dbReference type="InterPro" id="IPR017972">
    <property type="entry name" value="Cyt_P450_CS"/>
</dbReference>
<comment type="subcellular location">
    <subcellularLocation>
        <location evidence="1">Endomembrane system</location>
        <topology evidence="1">Peripheral membrane protein</topology>
    </subcellularLocation>
    <subcellularLocation>
        <location evidence="3">Endoplasmic reticulum membrane</location>
    </subcellularLocation>
    <subcellularLocation>
        <location evidence="2">Microsome membrane</location>
    </subcellularLocation>
</comment>
<evidence type="ECO:0000256" key="2">
    <source>
        <dbReference type="ARBA" id="ARBA00004524"/>
    </source>
</evidence>
<dbReference type="GO" id="GO:0004509">
    <property type="term" value="F:steroid 21-monooxygenase activity"/>
    <property type="evidence" value="ECO:0007669"/>
    <property type="project" value="UniProtKB-EC"/>
</dbReference>
<dbReference type="InterPro" id="IPR002401">
    <property type="entry name" value="Cyt_P450_E_grp-I"/>
</dbReference>
<evidence type="ECO:0000256" key="11">
    <source>
        <dbReference type="ARBA" id="ARBA00023033"/>
    </source>
</evidence>
<gene>
    <name evidence="24" type="primary">LOC116300467</name>
</gene>
<evidence type="ECO:0000256" key="21">
    <source>
        <dbReference type="PIRSR" id="PIRSR602401-1"/>
    </source>
</evidence>
<keyword evidence="23" id="KW-1185">Reference proteome</keyword>
<organism evidence="23 24">
    <name type="scientific">Actinia tenebrosa</name>
    <name type="common">Australian red waratah sea anemone</name>
    <dbReference type="NCBI Taxonomy" id="6105"/>
    <lineage>
        <taxon>Eukaryota</taxon>
        <taxon>Metazoa</taxon>
        <taxon>Cnidaria</taxon>
        <taxon>Anthozoa</taxon>
        <taxon>Hexacorallia</taxon>
        <taxon>Actiniaria</taxon>
        <taxon>Actiniidae</taxon>
        <taxon>Actinia</taxon>
    </lineage>
</organism>
<dbReference type="GO" id="GO:0004508">
    <property type="term" value="F:steroid 17-alpha-monooxygenase activity"/>
    <property type="evidence" value="ECO:0007669"/>
    <property type="project" value="TreeGrafter"/>
</dbReference>
<keyword evidence="11 22" id="KW-0503">Monooxygenase</keyword>
<evidence type="ECO:0000256" key="1">
    <source>
        <dbReference type="ARBA" id="ARBA00004184"/>
    </source>
</evidence>
<dbReference type="GO" id="GO:0042448">
    <property type="term" value="P:progesterone metabolic process"/>
    <property type="evidence" value="ECO:0007669"/>
    <property type="project" value="TreeGrafter"/>
</dbReference>
<dbReference type="KEGG" id="aten:116300467"/>
<dbReference type="GeneID" id="116300467"/>
<dbReference type="GO" id="GO:0005506">
    <property type="term" value="F:iron ion binding"/>
    <property type="evidence" value="ECO:0007669"/>
    <property type="project" value="InterPro"/>
</dbReference>
<dbReference type="GO" id="GO:0005789">
    <property type="term" value="C:endoplasmic reticulum membrane"/>
    <property type="evidence" value="ECO:0007669"/>
    <property type="project" value="UniProtKB-SubCell"/>
</dbReference>
<evidence type="ECO:0000256" key="19">
    <source>
        <dbReference type="ARBA" id="ARBA00044304"/>
    </source>
</evidence>
<dbReference type="InterPro" id="IPR036396">
    <property type="entry name" value="Cyt_P450_sf"/>
</dbReference>
<evidence type="ECO:0000256" key="14">
    <source>
        <dbReference type="ARBA" id="ARBA00044040"/>
    </source>
</evidence>
<comment type="similarity">
    <text evidence="4 22">Belongs to the cytochrome P450 family.</text>
</comment>
<evidence type="ECO:0000256" key="17">
    <source>
        <dbReference type="ARBA" id="ARBA00044265"/>
    </source>
</evidence>
<dbReference type="Pfam" id="PF00067">
    <property type="entry name" value="p450"/>
    <property type="match status" value="1"/>
</dbReference>
<evidence type="ECO:0000256" key="10">
    <source>
        <dbReference type="ARBA" id="ARBA00023004"/>
    </source>
</evidence>
<evidence type="ECO:0000256" key="4">
    <source>
        <dbReference type="ARBA" id="ARBA00010617"/>
    </source>
</evidence>
<dbReference type="Gene3D" id="1.10.630.10">
    <property type="entry name" value="Cytochrome P450"/>
    <property type="match status" value="1"/>
</dbReference>
<dbReference type="GO" id="GO:0008289">
    <property type="term" value="F:lipid binding"/>
    <property type="evidence" value="ECO:0007669"/>
    <property type="project" value="UniProtKB-KW"/>
</dbReference>